<keyword evidence="3" id="KW-1185">Reference proteome</keyword>
<reference evidence="2 3" key="1">
    <citation type="submission" date="2016-04" db="EMBL/GenBank/DDBJ databases">
        <title>A degradative enzymes factory behind the ericoid mycorrhizal symbiosis.</title>
        <authorList>
            <consortium name="DOE Joint Genome Institute"/>
            <person name="Martino E."/>
            <person name="Morin E."/>
            <person name="Grelet G."/>
            <person name="Kuo A."/>
            <person name="Kohler A."/>
            <person name="Daghino S."/>
            <person name="Barry K."/>
            <person name="Choi C."/>
            <person name="Cichocki N."/>
            <person name="Clum A."/>
            <person name="Copeland A."/>
            <person name="Hainaut M."/>
            <person name="Haridas S."/>
            <person name="Labutti K."/>
            <person name="Lindquist E."/>
            <person name="Lipzen A."/>
            <person name="Khouja H.-R."/>
            <person name="Murat C."/>
            <person name="Ohm R."/>
            <person name="Olson A."/>
            <person name="Spatafora J."/>
            <person name="Veneault-Fourrey C."/>
            <person name="Henrissat B."/>
            <person name="Grigoriev I."/>
            <person name="Martin F."/>
            <person name="Perotto S."/>
        </authorList>
    </citation>
    <scope>NUCLEOTIDE SEQUENCE [LARGE SCALE GENOMIC DNA]</scope>
    <source>
        <strain evidence="2 3">F</strain>
    </source>
</reference>
<feature type="compositionally biased region" description="Polar residues" evidence="1">
    <location>
        <begin position="274"/>
        <end position="286"/>
    </location>
</feature>
<feature type="compositionally biased region" description="Polar residues" evidence="1">
    <location>
        <begin position="154"/>
        <end position="177"/>
    </location>
</feature>
<feature type="region of interest" description="Disordered" evidence="1">
    <location>
        <begin position="324"/>
        <end position="385"/>
    </location>
</feature>
<proteinExistence type="predicted"/>
<evidence type="ECO:0000313" key="2">
    <source>
        <dbReference type="EMBL" id="PMD32652.1"/>
    </source>
</evidence>
<protein>
    <submittedName>
        <fullName evidence="2">Uncharacterized protein</fullName>
    </submittedName>
</protein>
<feature type="region of interest" description="Disordered" evidence="1">
    <location>
        <begin position="238"/>
        <end position="286"/>
    </location>
</feature>
<feature type="region of interest" description="Disordered" evidence="1">
    <location>
        <begin position="119"/>
        <end position="187"/>
    </location>
</feature>
<name>A0A2J6R2A7_HYAVF</name>
<evidence type="ECO:0000313" key="3">
    <source>
        <dbReference type="Proteomes" id="UP000235786"/>
    </source>
</evidence>
<organism evidence="2 3">
    <name type="scientific">Hyaloscypha variabilis (strain UAMH 11265 / GT02V1 / F)</name>
    <name type="common">Meliniomyces variabilis</name>
    <dbReference type="NCBI Taxonomy" id="1149755"/>
    <lineage>
        <taxon>Eukaryota</taxon>
        <taxon>Fungi</taxon>
        <taxon>Dikarya</taxon>
        <taxon>Ascomycota</taxon>
        <taxon>Pezizomycotina</taxon>
        <taxon>Leotiomycetes</taxon>
        <taxon>Helotiales</taxon>
        <taxon>Hyaloscyphaceae</taxon>
        <taxon>Hyaloscypha</taxon>
        <taxon>Hyaloscypha variabilis</taxon>
    </lineage>
</organism>
<evidence type="ECO:0000256" key="1">
    <source>
        <dbReference type="SAM" id="MobiDB-lite"/>
    </source>
</evidence>
<accession>A0A2J6R2A7</accession>
<dbReference type="AlphaFoldDB" id="A0A2J6R2A7"/>
<gene>
    <name evidence="2" type="ORF">L207DRAFT_177189</name>
</gene>
<dbReference type="EMBL" id="KZ613958">
    <property type="protein sequence ID" value="PMD32652.1"/>
    <property type="molecule type" value="Genomic_DNA"/>
</dbReference>
<feature type="compositionally biased region" description="Polar residues" evidence="1">
    <location>
        <begin position="343"/>
        <end position="371"/>
    </location>
</feature>
<dbReference type="Proteomes" id="UP000235786">
    <property type="component" value="Unassembled WGS sequence"/>
</dbReference>
<feature type="compositionally biased region" description="Polar residues" evidence="1">
    <location>
        <begin position="238"/>
        <end position="251"/>
    </location>
</feature>
<sequence>MILPELHEGMTALQWLKFDALGKRPKSAASNGNLPRSAQKWKEVWKILFPGEEAPSPYFTSPSSQSQTKESIFDTEKEEFRKCFKSVLDGSNSETSLEKKVDQAFVLWWAKWHAKQDALQQTQQRPSRLQDNSGFQAADSPEPKGAFDPPMQFPDTSSPQERSEVANNASFSHSQPQYPTPEGRWGTVPARRRVASAPSPGPRFEDLAFPSQSQGPVAPYFGQPQEQHTMYQPVYHNPNMTSGNGAQQNPQPSNPLGLAIRGHHAPFGEYDGPHQTNDSPANPFQNNITDFPMTEAPQTQPIYSVAQAPQYFAQYFPQQLPSHPALQPLGQTQFSGPAHNQVFPPQSIESQQGTFNYPNQNLPGSNLQNSARFYDPNARENQYES</sequence>
<feature type="compositionally biased region" description="Polar residues" evidence="1">
    <location>
        <begin position="119"/>
        <end position="135"/>
    </location>
</feature>